<evidence type="ECO:0000256" key="8">
    <source>
        <dbReference type="HAMAP-Rule" id="MF_00169"/>
    </source>
</evidence>
<dbReference type="PANTHER" id="PTHR21272:SF3">
    <property type="entry name" value="CATABOLIC 3-DEHYDROQUINASE"/>
    <property type="match status" value="1"/>
</dbReference>
<protein>
    <recommendedName>
        <fullName evidence="6 8">3-dehydroquinate dehydratase</fullName>
        <shortName evidence="8">3-dehydroquinase</shortName>
        <ecNumber evidence="6 8">4.2.1.10</ecNumber>
    </recommendedName>
    <alternativeName>
        <fullName evidence="8">Type II DHQase</fullName>
    </alternativeName>
</protein>
<dbReference type="InterPro" id="IPR001874">
    <property type="entry name" value="DHquinase_II"/>
</dbReference>
<keyword evidence="8" id="KW-0057">Aromatic amino acid biosynthesis</keyword>
<reference evidence="12" key="1">
    <citation type="submission" date="2014-02" db="EMBL/GenBank/DDBJ databases">
        <title>Expanding our view of genomic diversity in Candidatus Accumulibacter clades.</title>
        <authorList>
            <person name="Skennerton C.T."/>
            <person name="Barr J.J."/>
            <person name="Slater F.R."/>
            <person name="Bond P.L."/>
            <person name="Tyson G.W."/>
        </authorList>
    </citation>
    <scope>NUCLEOTIDE SEQUENCE [LARGE SCALE GENOMIC DNA]</scope>
</reference>
<dbReference type="GO" id="GO:0019631">
    <property type="term" value="P:quinate catabolic process"/>
    <property type="evidence" value="ECO:0007669"/>
    <property type="project" value="TreeGrafter"/>
</dbReference>
<dbReference type="STRING" id="1454004.AW11_00085"/>
<proteinExistence type="inferred from homology"/>
<dbReference type="PROSITE" id="PS01029">
    <property type="entry name" value="DEHYDROQUINASE_II"/>
    <property type="match status" value="1"/>
</dbReference>
<keyword evidence="13" id="KW-1185">Reference proteome</keyword>
<evidence type="ECO:0000313" key="12">
    <source>
        <dbReference type="EMBL" id="EXI91274.1"/>
    </source>
</evidence>
<dbReference type="NCBIfam" id="NF003805">
    <property type="entry name" value="PRK05395.1-2"/>
    <property type="match status" value="1"/>
</dbReference>
<feature type="binding site" evidence="8 10">
    <location>
        <position position="128"/>
    </location>
    <ligand>
        <name>substrate</name>
    </ligand>
</feature>
<dbReference type="HAMAP" id="MF_00169">
    <property type="entry name" value="AroQ"/>
    <property type="match status" value="1"/>
</dbReference>
<evidence type="ECO:0000256" key="10">
    <source>
        <dbReference type="PIRSR" id="PIRSR001399-2"/>
    </source>
</evidence>
<dbReference type="NCBIfam" id="NF003806">
    <property type="entry name" value="PRK05395.1-3"/>
    <property type="match status" value="1"/>
</dbReference>
<evidence type="ECO:0000256" key="9">
    <source>
        <dbReference type="PIRSR" id="PIRSR001399-1"/>
    </source>
</evidence>
<dbReference type="NCBIfam" id="TIGR01088">
    <property type="entry name" value="aroQ"/>
    <property type="match status" value="1"/>
</dbReference>
<dbReference type="GO" id="GO:0003855">
    <property type="term" value="F:3-dehydroquinate dehydratase activity"/>
    <property type="evidence" value="ECO:0007669"/>
    <property type="project" value="UniProtKB-UniRule"/>
</dbReference>
<dbReference type="GO" id="GO:0009073">
    <property type="term" value="P:aromatic amino acid family biosynthetic process"/>
    <property type="evidence" value="ECO:0007669"/>
    <property type="project" value="UniProtKB-KW"/>
</dbReference>
<dbReference type="Proteomes" id="UP000022141">
    <property type="component" value="Unassembled WGS sequence"/>
</dbReference>
<evidence type="ECO:0000256" key="3">
    <source>
        <dbReference type="ARBA" id="ARBA00004902"/>
    </source>
</evidence>
<dbReference type="PANTHER" id="PTHR21272">
    <property type="entry name" value="CATABOLIC 3-DEHYDROQUINASE"/>
    <property type="match status" value="1"/>
</dbReference>
<dbReference type="Pfam" id="PF01220">
    <property type="entry name" value="DHquinase_II"/>
    <property type="match status" value="1"/>
</dbReference>
<evidence type="ECO:0000256" key="2">
    <source>
        <dbReference type="ARBA" id="ARBA00003924"/>
    </source>
</evidence>
<dbReference type="UniPathway" id="UPA00053">
    <property type="reaction ID" value="UER00086"/>
</dbReference>
<feature type="binding site" evidence="8 10">
    <location>
        <position position="104"/>
    </location>
    <ligand>
        <name>substrate</name>
    </ligand>
</feature>
<comment type="subunit">
    <text evidence="5 8">Homododecamer.</text>
</comment>
<evidence type="ECO:0000256" key="11">
    <source>
        <dbReference type="PIRSR" id="PIRSR001399-3"/>
    </source>
</evidence>
<dbReference type="InterPro" id="IPR018509">
    <property type="entry name" value="DHquinase_II_CS"/>
</dbReference>
<keyword evidence="7 8" id="KW-0456">Lyase</keyword>
<feature type="binding site" evidence="8 10">
    <location>
        <position position="97"/>
    </location>
    <ligand>
        <name>substrate</name>
    </ligand>
</feature>
<dbReference type="GO" id="GO:0009423">
    <property type="term" value="P:chorismate biosynthetic process"/>
    <property type="evidence" value="ECO:0007669"/>
    <property type="project" value="UniProtKB-UniRule"/>
</dbReference>
<feature type="site" description="Transition state stabilizer" evidence="8 11">
    <location>
        <position position="34"/>
    </location>
</feature>
<dbReference type="EC" id="4.2.1.10" evidence="6 8"/>
<name>A0A011RJC2_ACCRE</name>
<feature type="binding site" evidence="8 10">
    <location>
        <begin position="118"/>
        <end position="119"/>
    </location>
    <ligand>
        <name>substrate</name>
    </ligand>
</feature>
<dbReference type="AlphaFoldDB" id="A0A011RJC2"/>
<keyword evidence="8" id="KW-0028">Amino-acid biosynthesis</keyword>
<dbReference type="SUPFAM" id="SSF52304">
    <property type="entry name" value="Type II 3-dehydroquinate dehydratase"/>
    <property type="match status" value="1"/>
</dbReference>
<evidence type="ECO:0000256" key="7">
    <source>
        <dbReference type="ARBA" id="ARBA00023239"/>
    </source>
</evidence>
<comment type="function">
    <text evidence="2 8">Catalyzes a trans-dehydration via an enolate intermediate.</text>
</comment>
<feature type="active site" description="Proton acceptor" evidence="8 9">
    <location>
        <position position="39"/>
    </location>
</feature>
<dbReference type="Gene3D" id="3.40.50.9100">
    <property type="entry name" value="Dehydroquinase, class II"/>
    <property type="match status" value="1"/>
</dbReference>
<feature type="binding site" evidence="8 10">
    <location>
        <position position="91"/>
    </location>
    <ligand>
        <name>substrate</name>
    </ligand>
</feature>
<comment type="similarity">
    <text evidence="4 8">Belongs to the type-II 3-dehydroquinase family.</text>
</comment>
<comment type="catalytic activity">
    <reaction evidence="1 8">
        <text>3-dehydroquinate = 3-dehydroshikimate + H2O</text>
        <dbReference type="Rhea" id="RHEA:21096"/>
        <dbReference type="ChEBI" id="CHEBI:15377"/>
        <dbReference type="ChEBI" id="CHEBI:16630"/>
        <dbReference type="ChEBI" id="CHEBI:32364"/>
        <dbReference type="EC" id="4.2.1.10"/>
    </reaction>
</comment>
<dbReference type="InterPro" id="IPR036441">
    <property type="entry name" value="DHquinase_II_sf"/>
</dbReference>
<dbReference type="NCBIfam" id="NF003804">
    <property type="entry name" value="PRK05395.1-1"/>
    <property type="match status" value="1"/>
</dbReference>
<feature type="active site" description="Proton donor" evidence="8 9">
    <location>
        <position position="117"/>
    </location>
</feature>
<evidence type="ECO:0000313" key="13">
    <source>
        <dbReference type="Proteomes" id="UP000022141"/>
    </source>
</evidence>
<sequence length="163" mass="17601">MKKQKTHTAETDKEPLSPHLLVLHGPNLNLLGTREPKHYGSTTLAEINLALAKRAEAAGVNLESFQSNHEGALIERVHAAGQQGVSYMIVNPAAYTHTSVALRDAIAGTGIPFIEVHLSNVHAREAFRHHSYFSDLAIGVITGLGSEGYLLALEYLLSKVSAE</sequence>
<comment type="caution">
    <text evidence="12">The sequence shown here is derived from an EMBL/GenBank/DDBJ whole genome shotgun (WGS) entry which is preliminary data.</text>
</comment>
<dbReference type="NCBIfam" id="NF003807">
    <property type="entry name" value="PRK05395.1-4"/>
    <property type="match status" value="1"/>
</dbReference>
<dbReference type="CDD" id="cd00466">
    <property type="entry name" value="DHQase_II"/>
    <property type="match status" value="1"/>
</dbReference>
<gene>
    <name evidence="8 12" type="primary">aroQ</name>
    <name evidence="12" type="ORF">AW11_00085</name>
</gene>
<evidence type="ECO:0000256" key="1">
    <source>
        <dbReference type="ARBA" id="ARBA00001864"/>
    </source>
</evidence>
<dbReference type="GO" id="GO:0008652">
    <property type="term" value="P:amino acid biosynthetic process"/>
    <property type="evidence" value="ECO:0007669"/>
    <property type="project" value="UniProtKB-KW"/>
</dbReference>
<dbReference type="eggNOG" id="COG0757">
    <property type="taxonomic scope" value="Bacteria"/>
</dbReference>
<evidence type="ECO:0000256" key="4">
    <source>
        <dbReference type="ARBA" id="ARBA00011037"/>
    </source>
</evidence>
<comment type="pathway">
    <text evidence="3 8">Metabolic intermediate biosynthesis; chorismate biosynthesis; chorismate from D-erythrose 4-phosphate and phosphoenolpyruvate: step 3/7.</text>
</comment>
<organism evidence="12 13">
    <name type="scientific">Accumulibacter regalis</name>
    <dbReference type="NCBI Taxonomy" id="522306"/>
    <lineage>
        <taxon>Bacteria</taxon>
        <taxon>Pseudomonadati</taxon>
        <taxon>Pseudomonadota</taxon>
        <taxon>Betaproteobacteria</taxon>
        <taxon>Candidatus Accumulibacter</taxon>
    </lineage>
</organism>
<accession>A0A011RJC2</accession>
<dbReference type="EMBL" id="JEMY01000001">
    <property type="protein sequence ID" value="EXI91274.1"/>
    <property type="molecule type" value="Genomic_DNA"/>
</dbReference>
<dbReference type="PATRIC" id="fig|1454004.3.peg.88"/>
<dbReference type="PIRSF" id="PIRSF001399">
    <property type="entry name" value="DHquinase_II"/>
    <property type="match status" value="1"/>
</dbReference>
<evidence type="ECO:0000256" key="5">
    <source>
        <dbReference type="ARBA" id="ARBA00011193"/>
    </source>
</evidence>
<evidence type="ECO:0000256" key="6">
    <source>
        <dbReference type="ARBA" id="ARBA00012060"/>
    </source>
</evidence>